<evidence type="ECO:0000256" key="5">
    <source>
        <dbReference type="ARBA" id="ARBA00022989"/>
    </source>
</evidence>
<keyword evidence="9" id="KW-1185">Reference proteome</keyword>
<accession>A0ABZ1BUM7</accession>
<dbReference type="HAMAP" id="MF_01456">
    <property type="entry name" value="NDH1_NuoK"/>
    <property type="match status" value="1"/>
</dbReference>
<evidence type="ECO:0000256" key="7">
    <source>
        <dbReference type="HAMAP-Rule" id="MF_01456"/>
    </source>
</evidence>
<feature type="transmembrane region" description="Helical" evidence="7">
    <location>
        <begin position="60"/>
        <end position="86"/>
    </location>
</feature>
<keyword evidence="4 7" id="KW-0812">Transmembrane</keyword>
<evidence type="ECO:0000313" key="9">
    <source>
        <dbReference type="Proteomes" id="UP001333102"/>
    </source>
</evidence>
<evidence type="ECO:0000256" key="3">
    <source>
        <dbReference type="ARBA" id="ARBA00022448"/>
    </source>
</evidence>
<comment type="similarity">
    <text evidence="2 7">Belongs to the complex I subunit 4L family.</text>
</comment>
<proteinExistence type="inferred from homology"/>
<name>A0ABZ1BUM7_9FIRM</name>
<evidence type="ECO:0000256" key="1">
    <source>
        <dbReference type="ARBA" id="ARBA00004141"/>
    </source>
</evidence>
<dbReference type="NCBIfam" id="NF004323">
    <property type="entry name" value="PRK05715.1-5"/>
    <property type="match status" value="1"/>
</dbReference>
<evidence type="ECO:0000256" key="2">
    <source>
        <dbReference type="ARBA" id="ARBA00010519"/>
    </source>
</evidence>
<keyword evidence="8" id="KW-0560">Oxidoreductase</keyword>
<keyword evidence="7" id="KW-1278">Translocase</keyword>
<dbReference type="Proteomes" id="UP001333102">
    <property type="component" value="Chromosome"/>
</dbReference>
<keyword evidence="3 7" id="KW-0813">Transport</keyword>
<dbReference type="EC" id="7.1.1.-" evidence="7"/>
<dbReference type="NCBIfam" id="NF004320">
    <property type="entry name" value="PRK05715.1-2"/>
    <property type="match status" value="1"/>
</dbReference>
<keyword evidence="6 7" id="KW-0472">Membrane</keyword>
<dbReference type="Gene3D" id="1.10.287.3510">
    <property type="match status" value="1"/>
</dbReference>
<comment type="catalytic activity">
    <reaction evidence="7">
        <text>a quinone + NADH + 5 H(+)(in) = a quinol + NAD(+) + 4 H(+)(out)</text>
        <dbReference type="Rhea" id="RHEA:57888"/>
        <dbReference type="ChEBI" id="CHEBI:15378"/>
        <dbReference type="ChEBI" id="CHEBI:24646"/>
        <dbReference type="ChEBI" id="CHEBI:57540"/>
        <dbReference type="ChEBI" id="CHEBI:57945"/>
        <dbReference type="ChEBI" id="CHEBI:132124"/>
    </reaction>
</comment>
<dbReference type="PANTHER" id="PTHR11434">
    <property type="entry name" value="NADH-UBIQUINONE OXIDOREDUCTASE SUBUNIT ND4L"/>
    <property type="match status" value="1"/>
</dbReference>
<dbReference type="Pfam" id="PF00420">
    <property type="entry name" value="Oxidored_q2"/>
    <property type="match status" value="1"/>
</dbReference>
<evidence type="ECO:0000256" key="6">
    <source>
        <dbReference type="ARBA" id="ARBA00023136"/>
    </source>
</evidence>
<sequence>MIPLSWVVATSAILFGLGLYGALSLRNAVRILMCIELMLNSVNLNLVAFSRYLHPDQPRGLVLAIFIMTVAAAEAAVGLAIFLTIARNRTDIDVDKIQLLKG</sequence>
<comment type="subunit">
    <text evidence="7">NDH-1 is composed of 14 different subunits. Subunits NuoA, H, J, K, L, M, N constitute the membrane sector of the complex.</text>
</comment>
<comment type="function">
    <text evidence="7">NDH-1 shuttles electrons from NADH, via FMN and iron-sulfur (Fe-S) centers, to quinones in the respiratory chain. The immediate electron acceptor for the enzyme in this species is believed to be a menaquinone. Couples the redox reaction to proton translocation (for every two electrons transferred, four hydrogen ions are translocated across the cytoplasmic membrane), and thus conserves the redox energy in a proton gradient.</text>
</comment>
<gene>
    <name evidence="7 8" type="primary">nuoK</name>
    <name evidence="8" type="ORF">VLY81_06875</name>
</gene>
<dbReference type="EMBL" id="CP141614">
    <property type="protein sequence ID" value="WRP15868.1"/>
    <property type="molecule type" value="Genomic_DNA"/>
</dbReference>
<reference evidence="9" key="1">
    <citation type="submission" date="2023-12" db="EMBL/GenBank/DDBJ databases">
        <title>Novel isolates from deep terrestrial aquifers shed light on the physiology and ecology of the class Limnochordia.</title>
        <authorList>
            <person name="Karnachuk O.V."/>
            <person name="Lukina A.P."/>
            <person name="Avakyan M.R."/>
            <person name="Kadnikov V."/>
            <person name="Begmatov S."/>
            <person name="Beletsky A.V."/>
            <person name="Mardanov A.V."/>
            <person name="Ravin N.V."/>
        </authorList>
    </citation>
    <scope>NUCLEOTIDE SEQUENCE [LARGE SCALE GENOMIC DNA]</scope>
    <source>
        <strain evidence="9">LN</strain>
    </source>
</reference>
<keyword evidence="7" id="KW-0520">NAD</keyword>
<dbReference type="InterPro" id="IPR001133">
    <property type="entry name" value="NADH_UbQ_OxRdtase_chain4L/K"/>
</dbReference>
<keyword evidence="5 7" id="KW-1133">Transmembrane helix</keyword>
<organism evidence="8 9">
    <name type="scientific">Geochorda subterranea</name>
    <dbReference type="NCBI Taxonomy" id="3109564"/>
    <lineage>
        <taxon>Bacteria</taxon>
        <taxon>Bacillati</taxon>
        <taxon>Bacillota</taxon>
        <taxon>Limnochordia</taxon>
        <taxon>Limnochordales</taxon>
        <taxon>Geochordaceae</taxon>
        <taxon>Geochorda</taxon>
    </lineage>
</organism>
<dbReference type="InterPro" id="IPR039428">
    <property type="entry name" value="NUOK/Mnh_C1-like"/>
</dbReference>
<evidence type="ECO:0000313" key="8">
    <source>
        <dbReference type="EMBL" id="WRP15868.1"/>
    </source>
</evidence>
<comment type="subcellular location">
    <subcellularLocation>
        <location evidence="7">Cell membrane</location>
        <topology evidence="7">Multi-pass membrane protein</topology>
    </subcellularLocation>
    <subcellularLocation>
        <location evidence="1">Membrane</location>
        <topology evidence="1">Multi-pass membrane protein</topology>
    </subcellularLocation>
</comment>
<evidence type="ECO:0000256" key="4">
    <source>
        <dbReference type="ARBA" id="ARBA00022692"/>
    </source>
</evidence>
<dbReference type="NCBIfam" id="NF004322">
    <property type="entry name" value="PRK05715.1-4"/>
    <property type="match status" value="1"/>
</dbReference>
<dbReference type="PANTHER" id="PTHR11434:SF16">
    <property type="entry name" value="NADH-UBIQUINONE OXIDOREDUCTASE CHAIN 4L"/>
    <property type="match status" value="1"/>
</dbReference>
<keyword evidence="7" id="KW-1003">Cell membrane</keyword>
<protein>
    <recommendedName>
        <fullName evidence="7">NADH-quinone oxidoreductase subunit K</fullName>
        <ecNumber evidence="7">7.1.1.-</ecNumber>
    </recommendedName>
    <alternativeName>
        <fullName evidence="7">NADH dehydrogenase I subunit K</fullName>
    </alternativeName>
    <alternativeName>
        <fullName evidence="7">NDH-1 subunit K</fullName>
    </alternativeName>
</protein>
<feature type="transmembrane region" description="Helical" evidence="7">
    <location>
        <begin position="37"/>
        <end position="54"/>
    </location>
</feature>
<feature type="transmembrane region" description="Helical" evidence="7">
    <location>
        <begin position="6"/>
        <end position="25"/>
    </location>
</feature>
<dbReference type="GO" id="GO:0050136">
    <property type="term" value="F:NADH dehydrogenase (quinone) (non-electrogenic) activity"/>
    <property type="evidence" value="ECO:0007669"/>
    <property type="project" value="UniProtKB-EC"/>
</dbReference>
<keyword evidence="7" id="KW-0874">Quinone</keyword>